<feature type="transmembrane region" description="Helical" evidence="10">
    <location>
        <begin position="2220"/>
        <end position="2239"/>
    </location>
</feature>
<feature type="region of interest" description="Disordered" evidence="9">
    <location>
        <begin position="157"/>
        <end position="181"/>
    </location>
</feature>
<organism evidence="12 13">
    <name type="scientific">Phytophthora fragariae</name>
    <dbReference type="NCBI Taxonomy" id="53985"/>
    <lineage>
        <taxon>Eukaryota</taxon>
        <taxon>Sar</taxon>
        <taxon>Stramenopiles</taxon>
        <taxon>Oomycota</taxon>
        <taxon>Peronosporomycetes</taxon>
        <taxon>Peronosporales</taxon>
        <taxon>Peronosporaceae</taxon>
        <taxon>Phytophthora</taxon>
    </lineage>
</organism>
<keyword evidence="7" id="KW-1071">Ligand-gated ion channel</keyword>
<dbReference type="SMART" id="SM00100">
    <property type="entry name" value="cNMP"/>
    <property type="match status" value="4"/>
</dbReference>
<feature type="transmembrane region" description="Helical" evidence="10">
    <location>
        <begin position="316"/>
        <end position="337"/>
    </location>
</feature>
<dbReference type="Proteomes" id="UP000460718">
    <property type="component" value="Unassembled WGS sequence"/>
</dbReference>
<feature type="transmembrane region" description="Helical" evidence="10">
    <location>
        <begin position="1084"/>
        <end position="1104"/>
    </location>
</feature>
<feature type="transmembrane region" description="Helical" evidence="10">
    <location>
        <begin position="1690"/>
        <end position="1708"/>
    </location>
</feature>
<dbReference type="PROSITE" id="PS50042">
    <property type="entry name" value="CNMP_BINDING_3"/>
    <property type="match status" value="4"/>
</dbReference>
<feature type="transmembrane region" description="Helical" evidence="10">
    <location>
        <begin position="498"/>
        <end position="518"/>
    </location>
</feature>
<dbReference type="SUPFAM" id="SSF51206">
    <property type="entry name" value="cAMP-binding domain-like"/>
    <property type="match status" value="4"/>
</dbReference>
<evidence type="ECO:0000256" key="6">
    <source>
        <dbReference type="ARBA" id="ARBA00023136"/>
    </source>
</evidence>
<dbReference type="SUPFAM" id="SSF81324">
    <property type="entry name" value="Voltage-gated potassium channels"/>
    <property type="match status" value="4"/>
</dbReference>
<feature type="transmembrane region" description="Helical" evidence="10">
    <location>
        <begin position="6"/>
        <end position="24"/>
    </location>
</feature>
<dbReference type="Pfam" id="PF07857">
    <property type="entry name" value="TMEM144"/>
    <property type="match status" value="1"/>
</dbReference>
<evidence type="ECO:0000256" key="1">
    <source>
        <dbReference type="ARBA" id="ARBA00004141"/>
    </source>
</evidence>
<feature type="transmembrane region" description="Helical" evidence="10">
    <location>
        <begin position="36"/>
        <end position="55"/>
    </location>
</feature>
<feature type="transmembrane region" description="Helical" evidence="10">
    <location>
        <begin position="1175"/>
        <end position="1196"/>
    </location>
</feature>
<keyword evidence="3 10" id="KW-0812">Transmembrane</keyword>
<keyword evidence="4 10" id="KW-1133">Transmembrane helix</keyword>
<dbReference type="InterPro" id="IPR014710">
    <property type="entry name" value="RmlC-like_jellyroll"/>
</dbReference>
<dbReference type="PANTHER" id="PTHR45638:SF11">
    <property type="entry name" value="CYCLIC NUCLEOTIDE-GATED CATION CHANNEL SUBUNIT A"/>
    <property type="match status" value="1"/>
</dbReference>
<feature type="transmembrane region" description="Helical" evidence="10">
    <location>
        <begin position="2136"/>
        <end position="2155"/>
    </location>
</feature>
<feature type="transmembrane region" description="Helical" evidence="10">
    <location>
        <begin position="131"/>
        <end position="150"/>
    </location>
</feature>
<dbReference type="Gene3D" id="1.10.287.70">
    <property type="match status" value="4"/>
</dbReference>
<feature type="transmembrane region" description="Helical" evidence="10">
    <location>
        <begin position="67"/>
        <end position="87"/>
    </location>
</feature>
<feature type="transmembrane region" description="Helical" evidence="10">
    <location>
        <begin position="1774"/>
        <end position="1793"/>
    </location>
</feature>
<feature type="transmembrane region" description="Helical" evidence="10">
    <location>
        <begin position="1275"/>
        <end position="1295"/>
    </location>
</feature>
<feature type="transmembrane region" description="Helical" evidence="10">
    <location>
        <begin position="263"/>
        <end position="284"/>
    </location>
</feature>
<evidence type="ECO:0000256" key="7">
    <source>
        <dbReference type="ARBA" id="ARBA00023286"/>
    </source>
</evidence>
<dbReference type="Pfam" id="PF00520">
    <property type="entry name" value="Ion_trans"/>
    <property type="match status" value="4"/>
</dbReference>
<feature type="transmembrane region" description="Helical" evidence="10">
    <location>
        <begin position="626"/>
        <end position="649"/>
    </location>
</feature>
<evidence type="ECO:0000256" key="9">
    <source>
        <dbReference type="SAM" id="MobiDB-lite"/>
    </source>
</evidence>
<feature type="compositionally biased region" description="Basic residues" evidence="9">
    <location>
        <begin position="158"/>
        <end position="168"/>
    </location>
</feature>
<feature type="transmembrane region" description="Helical" evidence="10">
    <location>
        <begin position="2269"/>
        <end position="2290"/>
    </location>
</feature>
<comment type="caution">
    <text evidence="12">The sequence shown here is derived from an EMBL/GenBank/DDBJ whole genome shotgun (WGS) entry which is preliminary data.</text>
</comment>
<gene>
    <name evidence="12" type="ORF">PF011_g11555</name>
</gene>
<comment type="subcellular location">
    <subcellularLocation>
        <location evidence="1">Membrane</location>
        <topology evidence="1">Multi-pass membrane protein</topology>
    </subcellularLocation>
</comment>
<evidence type="ECO:0000313" key="13">
    <source>
        <dbReference type="Proteomes" id="UP000460718"/>
    </source>
</evidence>
<evidence type="ECO:0000259" key="11">
    <source>
        <dbReference type="PROSITE" id="PS50042"/>
    </source>
</evidence>
<feature type="transmembrane region" description="Helical" evidence="10">
    <location>
        <begin position="1624"/>
        <end position="1643"/>
    </location>
</feature>
<dbReference type="InterPro" id="IPR012435">
    <property type="entry name" value="TMEM144"/>
</dbReference>
<dbReference type="CDD" id="cd00038">
    <property type="entry name" value="CAP_ED"/>
    <property type="match status" value="4"/>
</dbReference>
<keyword evidence="5" id="KW-0406">Ion transport</keyword>
<feature type="transmembrane region" description="Helical" evidence="10">
    <location>
        <begin position="374"/>
        <end position="392"/>
    </location>
</feature>
<dbReference type="InterPro" id="IPR018488">
    <property type="entry name" value="cNMP-bd_CS"/>
</dbReference>
<evidence type="ECO:0000256" key="10">
    <source>
        <dbReference type="SAM" id="Phobius"/>
    </source>
</evidence>
<dbReference type="InterPro" id="IPR000595">
    <property type="entry name" value="cNMP-bd_dom"/>
</dbReference>
<dbReference type="PROSITE" id="PS00888">
    <property type="entry name" value="CNMP_BINDING_1"/>
    <property type="match status" value="1"/>
</dbReference>
<feature type="domain" description="Cyclic nucleotide-binding" evidence="11">
    <location>
        <begin position="2478"/>
        <end position="2566"/>
    </location>
</feature>
<evidence type="ECO:0000256" key="3">
    <source>
        <dbReference type="ARBA" id="ARBA00022692"/>
    </source>
</evidence>
<feature type="domain" description="Cyclic nucleotide-binding" evidence="11">
    <location>
        <begin position="1388"/>
        <end position="1484"/>
    </location>
</feature>
<reference evidence="12 13" key="1">
    <citation type="submission" date="2018-09" db="EMBL/GenBank/DDBJ databases">
        <title>Genomic investigation of the strawberry pathogen Phytophthora fragariae indicates pathogenicity is determined by transcriptional variation in three key races.</title>
        <authorList>
            <person name="Adams T.M."/>
            <person name="Armitage A.D."/>
            <person name="Sobczyk M.K."/>
            <person name="Bates H.J."/>
            <person name="Dunwell J.M."/>
            <person name="Nellist C.F."/>
            <person name="Harrison R.J."/>
        </authorList>
    </citation>
    <scope>NUCLEOTIDE SEQUENCE [LARGE SCALE GENOMIC DNA]</scope>
    <source>
        <strain evidence="12 13">SCRP245</strain>
    </source>
</reference>
<feature type="domain" description="Cyclic nucleotide-binding" evidence="11">
    <location>
        <begin position="1877"/>
        <end position="2025"/>
    </location>
</feature>
<dbReference type="EMBL" id="QXFW01000644">
    <property type="protein sequence ID" value="KAE9006500.1"/>
    <property type="molecule type" value="Genomic_DNA"/>
</dbReference>
<feature type="compositionally biased region" description="Polar residues" evidence="9">
    <location>
        <begin position="913"/>
        <end position="924"/>
    </location>
</feature>
<accession>A0A6A3KGJ5</accession>
<dbReference type="PROSITE" id="PS00889">
    <property type="entry name" value="CNMP_BINDING_2"/>
    <property type="match status" value="1"/>
</dbReference>
<protein>
    <recommendedName>
        <fullName evidence="11">Cyclic nucleotide-binding domain-containing protein</fullName>
    </recommendedName>
</protein>
<feature type="transmembrane region" description="Helical" evidence="10">
    <location>
        <begin position="530"/>
        <end position="550"/>
    </location>
</feature>
<evidence type="ECO:0000256" key="2">
    <source>
        <dbReference type="ARBA" id="ARBA00022448"/>
    </source>
</evidence>
<feature type="transmembrane region" description="Helical" evidence="10">
    <location>
        <begin position="2167"/>
        <end position="2189"/>
    </location>
</feature>
<feature type="domain" description="Cyclic nucleotide-binding" evidence="11">
    <location>
        <begin position="793"/>
        <end position="891"/>
    </location>
</feature>
<evidence type="ECO:0000256" key="4">
    <source>
        <dbReference type="ARBA" id="ARBA00022989"/>
    </source>
</evidence>
<keyword evidence="6 10" id="KW-0472">Membrane</keyword>
<proteinExistence type="predicted"/>
<keyword evidence="2" id="KW-0813">Transport</keyword>
<feature type="transmembrane region" description="Helical" evidence="10">
    <location>
        <begin position="1048"/>
        <end position="1072"/>
    </location>
</feature>
<name>A0A6A3KGJ5_9STRA</name>
<feature type="transmembrane region" description="Helical" evidence="10">
    <location>
        <begin position="404"/>
        <end position="423"/>
    </location>
</feature>
<dbReference type="Gene3D" id="1.10.287.630">
    <property type="entry name" value="Helix hairpin bin"/>
    <property type="match status" value="2"/>
</dbReference>
<evidence type="ECO:0000256" key="8">
    <source>
        <dbReference type="ARBA" id="ARBA00023303"/>
    </source>
</evidence>
<dbReference type="Pfam" id="PF00027">
    <property type="entry name" value="cNMP_binding"/>
    <property type="match status" value="4"/>
</dbReference>
<dbReference type="InterPro" id="IPR050866">
    <property type="entry name" value="CNG_cation_channel"/>
</dbReference>
<dbReference type="PANTHER" id="PTHR45638">
    <property type="entry name" value="CYCLIC NUCLEOTIDE-GATED CATION CHANNEL SUBUNIT A"/>
    <property type="match status" value="1"/>
</dbReference>
<sequence>MSEQVVFGYAAAIVAVFFFGTCYVPAKTYATYDGIIFQWFMCSGILMVGIAWGLLSNNWSQFSQSGMFTFPEGLLGGALFAIANLLIPTVVNTLGLGVGFMLWNATNITLGYCVSRLGLFGVSPTIPSMPWVSLLGIGFMLASIAVYGTIKPTLKAARTSRRHRRPTAKRNGDADAGDGDAKVHWDTVGSSNSLTSSLGETSPLLPQFAADAELAKVALVRRESLHESLVHPELPNFGPYMMPNELGEHVELTDAGAEKTRKAFGMAIALLVGAFLSCCLVPFVNWKDRCRPSDPALSSPIVETCNPLNFVFSQCLGVYLTSTIVFLLYSLFHRFVLKRSMPRSVMRPAYICGVLWGIGLCGQLYAIGQLGFDQIFPICSIGPAMVSMLWSAGYFKEIQGHKNLYTLGLGTVLVLIGTGLRVISMPVQYCEWLRRCQERQQRAVQGEVGDIHEGQQRWWPPAIRVGRASRVKNIRGSCHRVAEDRQDAFDPSAKAVMVWDHVLLLCLLLELFLLPYLLSFQSDAVEMVSGLFVLVVVCEGVFALDLYVQAHTGYYLNGNLIRDKQRTIRRYVHSVQFVLDVVAILPTEALVVGYPSIVPRLFLLKLLRCSRLPYFVSSLDELYAKYFVGLKLLKVLASTVYLAHVLACVRFSLSGDSHSHHGQYLASLFWSVGIMTGLFEGELPHHSSELMLTILVALCGFSMFTTLCATIFVISKCESGQLEAMEARINQLVHILSFHRVPESQQTQAIEYLKRYYTDMEANDRETAKLLCPSIATDIQVDLLMPTIAQIAIFDGCSDRFIVAMASQLEMIALPARTTLFSTGDFGDAMYVVHSGVLAIVVKSMTVREIRKGSCFGELSVFSSMPRTATVMSTTYVILYKLSRFHCDRVLEGYPTCAKLVIDHVQEVLNQLNKVDSQPGSSAPTSSGSETRRTSSMSIAAGVVAGAATLVKVLSKRGKDAVSSPRKSLLPWIGRRKSVVPQDDSDPLAINSTKAVRLEIGQSEESSVLNPYDRHQFPRSTLGQSFGFWRRLLFRKCIDQHSIVRKWWLLLLVSNLCYCWVMIPVQVAFPLWQRPSWTVQALDMISNVGLVLDLVLNFSLSFMIDAEKIMDPERSAQRYFRQSFVFDLLCTVPFEYLDATRYGLLRSPRLLRVFHLRRHLKEIGHFVPFSSRRQLLLLGALLFMLFHIVTCIHFGISYVEGFNSNEDEAWISPINVCLRRLNATHLENCDGKVLSVDADQSELQAITALEYSRSLYYAVGVLASPGKSVEPTTDVQLVAALILMLSGFLITAGVVDNVQKRFTASAFEQKEFFATSTRIQLFLRRQNAPTAIHHRVKAFLDYWWSSHRGAVIGELLADLPRPIRLDLLRSICLPVLQTVALLHGVRPVLDKLEEVMVENAKFILYGQGEIVYRHGDSVVGLFFLLEGEVCVVEKGETSREVPRGGFFGTAALTQQERGEGYTEHVSANSGCILLLVSREQIQAMETIFPELREEALALEQRLLGVKISSMRAIKQKEFTAGEEPTSRILHNVLSELGQLFSAVHDPDSWFVLAWETWVFLAMTLQWALIMFQACYSLGDEYLNAEAVMLFLEISLLVDMQIRSRMGFYEFGNKVMDYPRIKRKYFRSGTFILDIVALVPLYIVNWCLPVNQRWGLLNANKLLRTFKVPRQFHALETRYVKHTTELRLFKLLYYTLLLSHFLGCIWFNFASKEAAPTFKAANDAKQTAFGDNLWLPSKHLETGPHILQYMASLYWSFGLMSASSEPEFPKTTAQCIFSAFTMTSGFFLFAYVIGNFADIIELKSSETREFDAKMRAIRQMLTHFTIPEALQQRVKTFLLFKRYHTITQEDLLVHCLPPPLLTDIRLVHLNPMIEKVEFLRGMEGSITRMLVSQFTQILISRGEFVCRFGESGNDMFFIFTGVVDILVPSRIANRHLGAFKSVVRNLVVKEGSEAVSAGRTGLSKVLGGSEQPAKGPEQLQKVNELSAGCYFGENGLFTNGKRNASVQAQTSCILYRLSRESMELVFARYPKWKQKVLRIANIRREQERLVQLSRDEQRRGLATITGLMLSRADIMNERAERLKEKLNHARLKRSNSARLSAINLTVVNWLKQRVLHPLTTLFDALVHGVPVQSGFHLGWLQFMVFCTMFTAIIVPYQLSMDSMDRATAIPTIVNALTLLCEVAFVLDVWVNWHVHESLAALELYEQKLRSVYKKQRLTFDLIAAIPVYGLLLVFHVHPWLKLLRCVKILNVIGYLDELNRRNVANELTRFCHVWTLYLLVIHWAACAYLAVAMEVGFGSEWDAWLPSQELEISDPQNPSPSQLARRFLRGVFFATTAFVKKARNLAPESASLYAFQISMSFTGLITMSFVIGELASLFISYIGLEVGFRKNHIAVELFLARLRVNDRLKSRTYAFMTSLWSSHAGVNYEELLTEDLPRPIRAACVLHASKEPLDWFVMKVFRPICWEGERSLVAFTLSLADKLRFEGYPRDENVITEGSIVRAMYFVTKGYLSMESKSLLDHPVGLRDGSYFGERGLLSCTISAYTVRTVRACDLFSLSSEAFAQVLQQHSFSRLALELCDCAYKQLKAKQLVACSRNDMEEHWGKALLFAVQETRKQQPLCTASGEISAEKVGHEAVTTAAESPVTDEVAVETSERQSTSEQKELPVHLSNMLKALSTGESCFEAFAPLLHTKLASDPLNWSTTFSSTQPSTQS</sequence>
<evidence type="ECO:0000313" key="12">
    <source>
        <dbReference type="EMBL" id="KAE9006500.1"/>
    </source>
</evidence>
<dbReference type="GO" id="GO:0016020">
    <property type="term" value="C:membrane"/>
    <property type="evidence" value="ECO:0007669"/>
    <property type="project" value="UniProtKB-SubCell"/>
</dbReference>
<dbReference type="GO" id="GO:0005221">
    <property type="term" value="F:intracellularly cyclic nucleotide-activated monoatomic cation channel activity"/>
    <property type="evidence" value="ECO:0007669"/>
    <property type="project" value="InterPro"/>
</dbReference>
<feature type="compositionally biased region" description="Low complexity" evidence="9">
    <location>
        <begin position="925"/>
        <end position="934"/>
    </location>
</feature>
<feature type="transmembrane region" description="Helical" evidence="10">
    <location>
        <begin position="691"/>
        <end position="715"/>
    </location>
</feature>
<dbReference type="GO" id="GO:0044877">
    <property type="term" value="F:protein-containing complex binding"/>
    <property type="evidence" value="ECO:0007669"/>
    <property type="project" value="TreeGrafter"/>
</dbReference>
<dbReference type="InterPro" id="IPR005821">
    <property type="entry name" value="Ion_trans_dom"/>
</dbReference>
<feature type="transmembrane region" description="Helical" evidence="10">
    <location>
        <begin position="2360"/>
        <end position="2383"/>
    </location>
</feature>
<dbReference type="Gene3D" id="2.60.120.10">
    <property type="entry name" value="Jelly Rolls"/>
    <property type="match status" value="4"/>
</dbReference>
<dbReference type="InterPro" id="IPR018490">
    <property type="entry name" value="cNMP-bd_dom_sf"/>
</dbReference>
<feature type="region of interest" description="Disordered" evidence="9">
    <location>
        <begin position="913"/>
        <end position="934"/>
    </location>
</feature>
<keyword evidence="8" id="KW-0407">Ion channel</keyword>
<feature type="transmembrane region" description="Helical" evidence="10">
    <location>
        <begin position="349"/>
        <end position="368"/>
    </location>
</feature>
<evidence type="ECO:0000256" key="5">
    <source>
        <dbReference type="ARBA" id="ARBA00023065"/>
    </source>
</evidence>